<accession>U9UBW8</accession>
<proteinExistence type="predicted"/>
<name>U9UBW8_RHIID</name>
<protein>
    <submittedName>
        <fullName evidence="1">Uncharacterized protein</fullName>
    </submittedName>
</protein>
<dbReference type="EMBL" id="KI279734">
    <property type="protein sequence ID" value="ESA17885.1"/>
    <property type="molecule type" value="Genomic_DNA"/>
</dbReference>
<evidence type="ECO:0000313" key="1">
    <source>
        <dbReference type="EMBL" id="ESA17885.1"/>
    </source>
</evidence>
<organism evidence="1">
    <name type="scientific">Rhizophagus irregularis (strain DAOM 181602 / DAOM 197198 / MUCL 43194)</name>
    <name type="common">Arbuscular mycorrhizal fungus</name>
    <name type="synonym">Glomus intraradices</name>
    <dbReference type="NCBI Taxonomy" id="747089"/>
    <lineage>
        <taxon>Eukaryota</taxon>
        <taxon>Fungi</taxon>
        <taxon>Fungi incertae sedis</taxon>
        <taxon>Mucoromycota</taxon>
        <taxon>Glomeromycotina</taxon>
        <taxon>Glomeromycetes</taxon>
        <taxon>Glomerales</taxon>
        <taxon>Glomeraceae</taxon>
        <taxon>Rhizophagus</taxon>
    </lineage>
</organism>
<sequence>MSQLSHEYCQVVVLDFFEKLLLVIIYAGDGRFTVKKLNTSSQLFNISILRNYTSND</sequence>
<dbReference type="AlphaFoldDB" id="U9UBW8"/>
<gene>
    <name evidence="1" type="ORF">GLOINDRAFT_21297</name>
</gene>
<reference evidence="1" key="1">
    <citation type="submission" date="2013-07" db="EMBL/GenBank/DDBJ databases">
        <title>The genome of an arbuscular mycorrhizal fungus provides insights into the evolution of the oldest plant symbiosis.</title>
        <authorList>
            <consortium name="DOE Joint Genome Institute"/>
            <person name="Tisserant E."/>
            <person name="Malbreil M."/>
            <person name="Kuo A."/>
            <person name="Kohler A."/>
            <person name="Symeonidi A."/>
            <person name="Balestrini R."/>
            <person name="Charron P."/>
            <person name="Duensing N."/>
            <person name="Frei-dit-Frey N."/>
            <person name="Gianinazzi-Pearson V."/>
            <person name="Gilbert B."/>
            <person name="Handa Y."/>
            <person name="Hijri M."/>
            <person name="Kaul R."/>
            <person name="Kawaguchi M."/>
            <person name="Krajinski F."/>
            <person name="Lammers P."/>
            <person name="Lapierre D."/>
            <person name="Masclaux F.G."/>
            <person name="Murat C."/>
            <person name="Morin E."/>
            <person name="Ndikumana S."/>
            <person name="Pagni M."/>
            <person name="Petitpierre D."/>
            <person name="Requena N."/>
            <person name="Rosikiewicz P."/>
            <person name="Riley R."/>
            <person name="Saito K."/>
            <person name="San Clemente H."/>
            <person name="Shapiro H."/>
            <person name="van Tuinen D."/>
            <person name="Becard G."/>
            <person name="Bonfante P."/>
            <person name="Paszkowski U."/>
            <person name="Shachar-Hill Y."/>
            <person name="Young J.P."/>
            <person name="Sanders I.R."/>
            <person name="Henrissat B."/>
            <person name="Rensing S.A."/>
            <person name="Grigoriev I.V."/>
            <person name="Corradi N."/>
            <person name="Roux C."/>
            <person name="Martin F."/>
        </authorList>
    </citation>
    <scope>NUCLEOTIDE SEQUENCE</scope>
    <source>
        <strain evidence="1">DAOM 197198</strain>
    </source>
</reference>
<dbReference type="HOGENOM" id="CLU_3015313_0_0_1"/>